<keyword evidence="3" id="KW-0808">Transferase</keyword>
<evidence type="ECO:0000313" key="8">
    <source>
        <dbReference type="EMBL" id="MBR1135796.1"/>
    </source>
</evidence>
<evidence type="ECO:0000256" key="5">
    <source>
        <dbReference type="ARBA" id="ARBA00022777"/>
    </source>
</evidence>
<dbReference type="SMART" id="SM00382">
    <property type="entry name" value="AAA"/>
    <property type="match status" value="2"/>
</dbReference>
<keyword evidence="2" id="KW-0597">Phosphoprotein</keyword>
<keyword evidence="9" id="KW-1185">Reference proteome</keyword>
<dbReference type="InterPro" id="IPR030665">
    <property type="entry name" value="KaiC"/>
</dbReference>
<dbReference type="NCBIfam" id="NF006799">
    <property type="entry name" value="PRK09302.1"/>
    <property type="match status" value="1"/>
</dbReference>
<evidence type="ECO:0000256" key="1">
    <source>
        <dbReference type="ARBA" id="ARBA00012513"/>
    </source>
</evidence>
<dbReference type="SUPFAM" id="SSF52540">
    <property type="entry name" value="P-loop containing nucleoside triphosphate hydrolases"/>
    <property type="match status" value="2"/>
</dbReference>
<keyword evidence="4" id="KW-0677">Repeat</keyword>
<feature type="domain" description="KaiC" evidence="7">
    <location>
        <begin position="254"/>
        <end position="486"/>
    </location>
</feature>
<evidence type="ECO:0000256" key="2">
    <source>
        <dbReference type="ARBA" id="ARBA00022553"/>
    </source>
</evidence>
<dbReference type="PRINTS" id="PR01874">
    <property type="entry name" value="DNAREPAIRADA"/>
</dbReference>
<protein>
    <recommendedName>
        <fullName evidence="1">non-specific serine/threonine protein kinase</fullName>
        <ecNumber evidence="1">2.7.11.1</ecNumber>
    </recommendedName>
</protein>
<gene>
    <name evidence="8" type="primary">kaiC</name>
    <name evidence="8" type="ORF">JQ619_08460</name>
</gene>
<dbReference type="InterPro" id="IPR014774">
    <property type="entry name" value="KaiC-like_dom"/>
</dbReference>
<dbReference type="InterPro" id="IPR003593">
    <property type="entry name" value="AAA+_ATPase"/>
</dbReference>
<proteinExistence type="predicted"/>
<name>A0ABS5G583_9BRAD</name>
<comment type="caution">
    <text evidence="8">The sequence shown here is derived from an EMBL/GenBank/DDBJ whole genome shotgun (WGS) entry which is preliminary data.</text>
</comment>
<dbReference type="PROSITE" id="PS51146">
    <property type="entry name" value="KAIC"/>
    <property type="match status" value="2"/>
</dbReference>
<evidence type="ECO:0000256" key="6">
    <source>
        <dbReference type="ARBA" id="ARBA00022801"/>
    </source>
</evidence>
<dbReference type="PANTHER" id="PTHR42926:SF1">
    <property type="entry name" value="CIRCADIAN CLOCK OSCILLATOR PROTEIN KAIC 1"/>
    <property type="match status" value="1"/>
</dbReference>
<keyword evidence="5" id="KW-0418">Kinase</keyword>
<accession>A0ABS5G583</accession>
<dbReference type="InterPro" id="IPR010624">
    <property type="entry name" value="KaiC_dom"/>
</dbReference>
<evidence type="ECO:0000256" key="3">
    <source>
        <dbReference type="ARBA" id="ARBA00022679"/>
    </source>
</evidence>
<dbReference type="Pfam" id="PF06745">
    <property type="entry name" value="ATPase"/>
    <property type="match status" value="2"/>
</dbReference>
<keyword evidence="6" id="KW-0378">Hydrolase</keyword>
<dbReference type="PIRSF" id="PIRSF039117">
    <property type="entry name" value="KaiC"/>
    <property type="match status" value="1"/>
</dbReference>
<evidence type="ECO:0000256" key="4">
    <source>
        <dbReference type="ARBA" id="ARBA00022737"/>
    </source>
</evidence>
<dbReference type="InterPro" id="IPR027417">
    <property type="entry name" value="P-loop_NTPase"/>
</dbReference>
<reference evidence="9" key="1">
    <citation type="journal article" date="2021" name="ISME J.">
        <title>Evolutionary origin and ecological implication of a unique nif island in free-living Bradyrhizobium lineages.</title>
        <authorList>
            <person name="Tao J."/>
        </authorList>
    </citation>
    <scope>NUCLEOTIDE SEQUENCE [LARGE SCALE GENOMIC DNA]</scope>
    <source>
        <strain evidence="9">SZCCT0094</strain>
    </source>
</reference>
<dbReference type="InterPro" id="IPR013503">
    <property type="entry name" value="Circadian_KaiC_bact"/>
</dbReference>
<dbReference type="EC" id="2.7.11.1" evidence="1"/>
<dbReference type="RefSeq" id="WP_012044396.1">
    <property type="nucleotide sequence ID" value="NZ_JABFDP010000008.1"/>
</dbReference>
<dbReference type="Proteomes" id="UP001314635">
    <property type="component" value="Unassembled WGS sequence"/>
</dbReference>
<dbReference type="EMBL" id="JAFCLK010000007">
    <property type="protein sequence ID" value="MBR1135796.1"/>
    <property type="molecule type" value="Genomic_DNA"/>
</dbReference>
<evidence type="ECO:0000313" key="9">
    <source>
        <dbReference type="Proteomes" id="UP001314635"/>
    </source>
</evidence>
<dbReference type="PANTHER" id="PTHR42926">
    <property type="match status" value="1"/>
</dbReference>
<feature type="domain" description="KaiC" evidence="7">
    <location>
        <begin position="10"/>
        <end position="253"/>
    </location>
</feature>
<evidence type="ECO:0000259" key="7">
    <source>
        <dbReference type="PROSITE" id="PS51146"/>
    </source>
</evidence>
<sequence>MSASRAFELEKLRTGIAGFDQISNGGLPLNRSTLVSGTAGSGKTVLALQFLVMGVQTCAEHGVCVTFEEAPEDLMRNVASFGWDFESLNRNGQIAIVDATPEQGEEMVEAGAYDLSALMVRIENAIRKVNAKRVVLDSVGALFPQFSDANVVRRELHRIASALRLLGVTTIITMERLDEDGGLARFGVEEFVADNVLVLRNRLEQEKRRRTIEILKFRGATHQKGEYPFTVDHAEGVTIIPLSAIELKQRSSDLRVSSGVPELDQMCGGGFYRDSIILVSGATGTGKTLMVTHYLRAAIERGERALLIAAEESREQLTRNASNWNVDFDSAEKEGLLRIIARYPETMGLEDHLLYIQREINEFQPSRIAVDSLSAFERAGTPKSYREFVIALTSHIKKVGITGLFTNTTSMLMGGASITETHISTITDMIVLLRYVELYGVMRRGLAILKMRGTQHDKDIREYVIDGHGMHLVSTFRDVHGILTGAPTYMFARERDHLAEMFGGSQSEL</sequence>
<organism evidence="8 9">
    <name type="scientific">Bradyrhizobium denitrificans</name>
    <dbReference type="NCBI Taxonomy" id="2734912"/>
    <lineage>
        <taxon>Bacteria</taxon>
        <taxon>Pseudomonadati</taxon>
        <taxon>Pseudomonadota</taxon>
        <taxon>Alphaproteobacteria</taxon>
        <taxon>Hyphomicrobiales</taxon>
        <taxon>Nitrobacteraceae</taxon>
        <taxon>Bradyrhizobium</taxon>
    </lineage>
</organism>
<dbReference type="InterPro" id="IPR051347">
    <property type="entry name" value="Circadian_clock_KaiC-rel"/>
</dbReference>
<dbReference type="Gene3D" id="3.40.50.300">
    <property type="entry name" value="P-loop containing nucleotide triphosphate hydrolases"/>
    <property type="match status" value="2"/>
</dbReference>
<dbReference type="NCBIfam" id="TIGR02655">
    <property type="entry name" value="circ_KaiC"/>
    <property type="match status" value="1"/>
</dbReference>